<dbReference type="EMBL" id="VTEV01000007">
    <property type="protein sequence ID" value="TYS65691.1"/>
    <property type="molecule type" value="Genomic_DNA"/>
</dbReference>
<dbReference type="Proteomes" id="UP000322524">
    <property type="component" value="Unassembled WGS sequence"/>
</dbReference>
<dbReference type="AlphaFoldDB" id="A0A5D4SSP3"/>
<evidence type="ECO:0000313" key="2">
    <source>
        <dbReference type="Proteomes" id="UP000322524"/>
    </source>
</evidence>
<organism evidence="1 2">
    <name type="scientific">Sutcliffiella horikoshii</name>
    <dbReference type="NCBI Taxonomy" id="79883"/>
    <lineage>
        <taxon>Bacteria</taxon>
        <taxon>Bacillati</taxon>
        <taxon>Bacillota</taxon>
        <taxon>Bacilli</taxon>
        <taxon>Bacillales</taxon>
        <taxon>Bacillaceae</taxon>
        <taxon>Sutcliffiella</taxon>
    </lineage>
</organism>
<gene>
    <name evidence="1" type="ORF">FZC76_17535</name>
</gene>
<dbReference type="InterPro" id="IPR036291">
    <property type="entry name" value="NAD(P)-bd_dom_sf"/>
</dbReference>
<reference evidence="1 2" key="1">
    <citation type="submission" date="2019-08" db="EMBL/GenBank/DDBJ databases">
        <title>Bacillus genomes from the desert of Cuatro Cienegas, Coahuila.</title>
        <authorList>
            <person name="Olmedo-Alvarez G."/>
        </authorList>
    </citation>
    <scope>NUCLEOTIDE SEQUENCE [LARGE SCALE GENOMIC DNA]</scope>
    <source>
        <strain evidence="1 2">CH28_1T</strain>
    </source>
</reference>
<proteinExistence type="predicted"/>
<dbReference type="RefSeq" id="WP_148989467.1">
    <property type="nucleotide sequence ID" value="NZ_VTEV01000007.1"/>
</dbReference>
<dbReference type="OrthoDB" id="2938417at2"/>
<evidence type="ECO:0000313" key="1">
    <source>
        <dbReference type="EMBL" id="TYS65691.1"/>
    </source>
</evidence>
<sequence>MMKNAVVIGATTQVGFALCQNLINKEVEVTGLLWSEKLDEKSEEMLMEIGRNAFFRFQSKRSFPESIDAVFYCLDEVDKVEDKEQVFYGKLAENANKLVFISSYRRMSWNGEYREQIMKKLSASSNSLCYVIYLPMVYGPWQQEEEPVHKRLLEKIEQKESEPIAIKENDVLFVDDVAEAIYTFLHRHEEVTEVLFQNDNPKAMEELIKELNLTFLTSLEPEETKKLKKYKVTQSRTIKEGLQAQKDQMYNKLKID</sequence>
<accession>A0A5D4SSP3</accession>
<protein>
    <submittedName>
        <fullName evidence="1">Uncharacterized protein</fullName>
    </submittedName>
</protein>
<dbReference type="Gene3D" id="3.40.50.720">
    <property type="entry name" value="NAD(P)-binding Rossmann-like Domain"/>
    <property type="match status" value="1"/>
</dbReference>
<dbReference type="SUPFAM" id="SSF51735">
    <property type="entry name" value="NAD(P)-binding Rossmann-fold domains"/>
    <property type="match status" value="1"/>
</dbReference>
<comment type="caution">
    <text evidence="1">The sequence shown here is derived from an EMBL/GenBank/DDBJ whole genome shotgun (WGS) entry which is preliminary data.</text>
</comment>
<name>A0A5D4SSP3_9BACI</name>